<evidence type="ECO:0000256" key="1">
    <source>
        <dbReference type="ARBA" id="ARBA00022737"/>
    </source>
</evidence>
<proteinExistence type="predicted"/>
<gene>
    <name evidence="3" type="ORF">HPB52_018606</name>
</gene>
<feature type="compositionally biased region" description="Polar residues" evidence="2">
    <location>
        <begin position="40"/>
        <end position="49"/>
    </location>
</feature>
<reference evidence="3" key="2">
    <citation type="submission" date="2021-09" db="EMBL/GenBank/DDBJ databases">
        <authorList>
            <person name="Jia N."/>
            <person name="Wang J."/>
            <person name="Shi W."/>
            <person name="Du L."/>
            <person name="Sun Y."/>
            <person name="Zhan W."/>
            <person name="Jiang J."/>
            <person name="Wang Q."/>
            <person name="Zhang B."/>
            <person name="Ji P."/>
            <person name="Sakyi L.B."/>
            <person name="Cui X."/>
            <person name="Yuan T."/>
            <person name="Jiang B."/>
            <person name="Yang W."/>
            <person name="Lam T.T.-Y."/>
            <person name="Chang Q."/>
            <person name="Ding S."/>
            <person name="Wang X."/>
            <person name="Zhu J."/>
            <person name="Ruan X."/>
            <person name="Zhao L."/>
            <person name="Wei J."/>
            <person name="Que T."/>
            <person name="Du C."/>
            <person name="Cheng J."/>
            <person name="Dai P."/>
            <person name="Han X."/>
            <person name="Huang E."/>
            <person name="Gao Y."/>
            <person name="Liu J."/>
            <person name="Shao H."/>
            <person name="Ye R."/>
            <person name="Li L."/>
            <person name="Wei W."/>
            <person name="Wang X."/>
            <person name="Wang C."/>
            <person name="Huo Q."/>
            <person name="Li W."/>
            <person name="Guo W."/>
            <person name="Chen H."/>
            <person name="Chen S."/>
            <person name="Zhou L."/>
            <person name="Zhou L."/>
            <person name="Ni X."/>
            <person name="Tian J."/>
            <person name="Zhou Y."/>
            <person name="Sheng Y."/>
            <person name="Liu T."/>
            <person name="Pan Y."/>
            <person name="Xia L."/>
            <person name="Li J."/>
            <person name="Zhao F."/>
            <person name="Cao W."/>
        </authorList>
    </citation>
    <scope>NUCLEOTIDE SEQUENCE</scope>
    <source>
        <strain evidence="3">Rsan-2018</strain>
        <tissue evidence="3">Larvae</tissue>
    </source>
</reference>
<dbReference type="PANTHER" id="PTHR24111">
    <property type="entry name" value="LEUCINE-RICH REPEAT-CONTAINING PROTEIN 34"/>
    <property type="match status" value="1"/>
</dbReference>
<name>A0A9D4ST03_RHISA</name>
<dbReference type="AlphaFoldDB" id="A0A9D4ST03"/>
<dbReference type="Gene3D" id="3.80.10.10">
    <property type="entry name" value="Ribonuclease Inhibitor"/>
    <property type="match status" value="2"/>
</dbReference>
<protein>
    <recommendedName>
        <fullName evidence="5">Nlr family card domain protein</fullName>
    </recommendedName>
</protein>
<dbReference type="Proteomes" id="UP000821837">
    <property type="component" value="Unassembled WGS sequence"/>
</dbReference>
<dbReference type="PANTHER" id="PTHR24111:SF0">
    <property type="entry name" value="LEUCINE-RICH REPEAT-CONTAINING PROTEIN"/>
    <property type="match status" value="1"/>
</dbReference>
<evidence type="ECO:0000256" key="2">
    <source>
        <dbReference type="SAM" id="MobiDB-lite"/>
    </source>
</evidence>
<sequence>MRGNTVKRIPNAAWSESPAVERGEGAGRSSAHRKSEHDSSSALRQFTTEGNRRSHRCAYQQGSSVPPSLAMSERDGRPKALCGLRRRPMPLLADMDSARSYFSGSIINYRTPCSSNDGRLCHIFGDLPLWNEFFWQVGLELRELAPGELSLADVRASLGQHAYVPYVTLETVHESATLLHHLLTLHRCVVSVDLNGYALAGHSQLVCDSLRESPSLRKLKFCLLQLKPQASHSFAATLLHLNHLRELDVRSVLLDETVLEGLSKFLASTESLTALFTGHLPNHRQEAVVLLRGLQRNSDDQDAVTLLVYGGPCLVPVRHRFRRVHARNQDAAYPGRGIVPQAIINNATLSVLNLLHFSMDVENMQYIAWLLSENKTLTSFNMFGCFWYEPEPEHGADSNRMENCGSFSSRIQPWLRVLAENNTLVQITLDLSWFNREECWALLKALASHASIKKIFVQRIRNEDVAEICRATRNTGILQRLIFCENHAISDPVVMLTECKEAVFVSFDSTVSDESLRTTLSLLRSSDHVSSLCLTVGLLNTEVSTLIAQYISRTTALGHLELSFLFIDIGNAVARPERALVRALSVNKSIRSLLIQGPCFDETEARALADTLTSSRTVFSVSFFPEDCRSVLSLIHRLSSRNFSTNYALTEMRLTRCVELGADWFAVSDVVRRNDSLVKRATQFVKGTSSHKYCAAALELVHFNAALVATVKRHASVDANEAVLRIKRSLKSFSEMDDFMRMAGVVKESVACYERDDCQTQLVDLNRDCWLCIRRYLNVGDILDEEPV</sequence>
<dbReference type="SUPFAM" id="SSF52047">
    <property type="entry name" value="RNI-like"/>
    <property type="match status" value="2"/>
</dbReference>
<reference evidence="3" key="1">
    <citation type="journal article" date="2020" name="Cell">
        <title>Large-Scale Comparative Analyses of Tick Genomes Elucidate Their Genetic Diversity and Vector Capacities.</title>
        <authorList>
            <consortium name="Tick Genome and Microbiome Consortium (TIGMIC)"/>
            <person name="Jia N."/>
            <person name="Wang J."/>
            <person name="Shi W."/>
            <person name="Du L."/>
            <person name="Sun Y."/>
            <person name="Zhan W."/>
            <person name="Jiang J.F."/>
            <person name="Wang Q."/>
            <person name="Zhang B."/>
            <person name="Ji P."/>
            <person name="Bell-Sakyi L."/>
            <person name="Cui X.M."/>
            <person name="Yuan T.T."/>
            <person name="Jiang B.G."/>
            <person name="Yang W.F."/>
            <person name="Lam T.T."/>
            <person name="Chang Q.C."/>
            <person name="Ding S.J."/>
            <person name="Wang X.J."/>
            <person name="Zhu J.G."/>
            <person name="Ruan X.D."/>
            <person name="Zhao L."/>
            <person name="Wei J.T."/>
            <person name="Ye R.Z."/>
            <person name="Que T.C."/>
            <person name="Du C.H."/>
            <person name="Zhou Y.H."/>
            <person name="Cheng J.X."/>
            <person name="Dai P.F."/>
            <person name="Guo W.B."/>
            <person name="Han X.H."/>
            <person name="Huang E.J."/>
            <person name="Li L.F."/>
            <person name="Wei W."/>
            <person name="Gao Y.C."/>
            <person name="Liu J.Z."/>
            <person name="Shao H.Z."/>
            <person name="Wang X."/>
            <person name="Wang C.C."/>
            <person name="Yang T.C."/>
            <person name="Huo Q.B."/>
            <person name="Li W."/>
            <person name="Chen H.Y."/>
            <person name="Chen S.E."/>
            <person name="Zhou L.G."/>
            <person name="Ni X.B."/>
            <person name="Tian J.H."/>
            <person name="Sheng Y."/>
            <person name="Liu T."/>
            <person name="Pan Y.S."/>
            <person name="Xia L.Y."/>
            <person name="Li J."/>
            <person name="Zhao F."/>
            <person name="Cao W.C."/>
        </authorList>
    </citation>
    <scope>NUCLEOTIDE SEQUENCE</scope>
    <source>
        <strain evidence="3">Rsan-2018</strain>
    </source>
</reference>
<accession>A0A9D4ST03</accession>
<dbReference type="VEuPathDB" id="VectorBase:RSAN_053475"/>
<comment type="caution">
    <text evidence="3">The sequence shown here is derived from an EMBL/GenBank/DDBJ whole genome shotgun (WGS) entry which is preliminary data.</text>
</comment>
<feature type="region of interest" description="Disordered" evidence="2">
    <location>
        <begin position="1"/>
        <end position="76"/>
    </location>
</feature>
<keyword evidence="4" id="KW-1185">Reference proteome</keyword>
<dbReference type="InterPro" id="IPR052201">
    <property type="entry name" value="LRR-containing_regulator"/>
</dbReference>
<dbReference type="InterPro" id="IPR032675">
    <property type="entry name" value="LRR_dom_sf"/>
</dbReference>
<dbReference type="EMBL" id="JABSTV010001253">
    <property type="protein sequence ID" value="KAH7944351.1"/>
    <property type="molecule type" value="Genomic_DNA"/>
</dbReference>
<evidence type="ECO:0000313" key="3">
    <source>
        <dbReference type="EMBL" id="KAH7944351.1"/>
    </source>
</evidence>
<organism evidence="3 4">
    <name type="scientific">Rhipicephalus sanguineus</name>
    <name type="common">Brown dog tick</name>
    <name type="synonym">Ixodes sanguineus</name>
    <dbReference type="NCBI Taxonomy" id="34632"/>
    <lineage>
        <taxon>Eukaryota</taxon>
        <taxon>Metazoa</taxon>
        <taxon>Ecdysozoa</taxon>
        <taxon>Arthropoda</taxon>
        <taxon>Chelicerata</taxon>
        <taxon>Arachnida</taxon>
        <taxon>Acari</taxon>
        <taxon>Parasitiformes</taxon>
        <taxon>Ixodida</taxon>
        <taxon>Ixodoidea</taxon>
        <taxon>Ixodidae</taxon>
        <taxon>Rhipicephalinae</taxon>
        <taxon>Rhipicephalus</taxon>
        <taxon>Rhipicephalus</taxon>
    </lineage>
</organism>
<evidence type="ECO:0000313" key="4">
    <source>
        <dbReference type="Proteomes" id="UP000821837"/>
    </source>
</evidence>
<evidence type="ECO:0008006" key="5">
    <source>
        <dbReference type="Google" id="ProtNLM"/>
    </source>
</evidence>
<keyword evidence="1" id="KW-0677">Repeat</keyword>